<dbReference type="Proteomes" id="UP000092024">
    <property type="component" value="Unassembled WGS sequence"/>
</dbReference>
<organism evidence="1 2">
    <name type="scientific">Paenibacillus oryzae</name>
    <dbReference type="NCBI Taxonomy" id="1844972"/>
    <lineage>
        <taxon>Bacteria</taxon>
        <taxon>Bacillati</taxon>
        <taxon>Bacillota</taxon>
        <taxon>Bacilli</taxon>
        <taxon>Bacillales</taxon>
        <taxon>Paenibacillaceae</taxon>
        <taxon>Paenibacillus</taxon>
    </lineage>
</organism>
<accession>A0A1A5YA82</accession>
<reference evidence="1 2" key="1">
    <citation type="submission" date="2016-05" db="EMBL/GenBank/DDBJ databases">
        <title>Paenibacillus oryzae. sp. nov., isolated from the rice root.</title>
        <authorList>
            <person name="Zhang J."/>
            <person name="Zhang X."/>
        </authorList>
    </citation>
    <scope>NUCLEOTIDE SEQUENCE [LARGE SCALE GENOMIC DNA]</scope>
    <source>
        <strain evidence="1 2">1DrF-4</strain>
    </source>
</reference>
<keyword evidence="2" id="KW-1185">Reference proteome</keyword>
<dbReference type="AlphaFoldDB" id="A0A1A5YA82"/>
<evidence type="ECO:0000313" key="2">
    <source>
        <dbReference type="Proteomes" id="UP000092024"/>
    </source>
</evidence>
<dbReference type="InterPro" id="IPR036086">
    <property type="entry name" value="ParB/Sulfiredoxin_sf"/>
</dbReference>
<comment type="caution">
    <text evidence="1">The sequence shown here is derived from an EMBL/GenBank/DDBJ whole genome shotgun (WGS) entry which is preliminary data.</text>
</comment>
<proteinExistence type="predicted"/>
<evidence type="ECO:0008006" key="3">
    <source>
        <dbReference type="Google" id="ProtNLM"/>
    </source>
</evidence>
<protein>
    <recommendedName>
        <fullName evidence="3">Chromosome partitioning protein ParB</fullName>
    </recommendedName>
</protein>
<dbReference type="OrthoDB" id="2650331at2"/>
<name>A0A1A5YA82_9BACL</name>
<gene>
    <name evidence="1" type="ORF">A7K91_02375</name>
</gene>
<sequence>MNAFTLSAANEYAQANDIETWVHLFLNGEGDNIVMSEGLKKEKRYWLGPIEIDIKYLERIVGPEEHLEYVEDINWWNYNIDQICSRLESGWDMPPLIVNIENGNFRLHDGNHRLGALQKLNREKYYVIIWNDHSYENIINHLKNCGINME</sequence>
<dbReference type="EMBL" id="LYPA01000080">
    <property type="protein sequence ID" value="OBR62478.1"/>
    <property type="molecule type" value="Genomic_DNA"/>
</dbReference>
<dbReference type="SUPFAM" id="SSF110849">
    <property type="entry name" value="ParB/Sulfiredoxin"/>
    <property type="match status" value="1"/>
</dbReference>
<dbReference type="Gene3D" id="3.90.1530.10">
    <property type="entry name" value="Conserved hypothetical protein from pyrococcus furiosus pfu- 392566-001, ParB domain"/>
    <property type="match status" value="1"/>
</dbReference>
<evidence type="ECO:0000313" key="1">
    <source>
        <dbReference type="EMBL" id="OBR62478.1"/>
    </source>
</evidence>
<dbReference type="RefSeq" id="WP_068687338.1">
    <property type="nucleotide sequence ID" value="NZ_LYPA01000080.1"/>
</dbReference>